<reference evidence="1 2" key="1">
    <citation type="submission" date="2021-06" db="EMBL/GenBank/DDBJ databases">
        <authorList>
            <person name="Kallberg Y."/>
            <person name="Tangrot J."/>
            <person name="Rosling A."/>
        </authorList>
    </citation>
    <scope>NUCLEOTIDE SEQUENCE [LARGE SCALE GENOMIC DNA]</scope>
    <source>
        <strain evidence="1 2">120-4 pot B 10/14</strain>
    </source>
</reference>
<dbReference type="Proteomes" id="UP000789901">
    <property type="component" value="Unassembled WGS sequence"/>
</dbReference>
<feature type="non-terminal residue" evidence="1">
    <location>
        <position position="1"/>
    </location>
</feature>
<evidence type="ECO:0000313" key="1">
    <source>
        <dbReference type="EMBL" id="CAG8838642.1"/>
    </source>
</evidence>
<accession>A0ABN7WR08</accession>
<dbReference type="EMBL" id="CAJVQB010058576">
    <property type="protein sequence ID" value="CAG8838642.1"/>
    <property type="molecule type" value="Genomic_DNA"/>
</dbReference>
<name>A0ABN7WR08_GIGMA</name>
<proteinExistence type="predicted"/>
<keyword evidence="2" id="KW-1185">Reference proteome</keyword>
<gene>
    <name evidence="1" type="ORF">GMARGA_LOCUS34079</name>
</gene>
<comment type="caution">
    <text evidence="1">The sequence shown here is derived from an EMBL/GenBank/DDBJ whole genome shotgun (WGS) entry which is preliminary data.</text>
</comment>
<sequence length="56" mass="6821">MANEHWEEINEWDIEEDIELAQHITVYMVHHSSINDDEREYEWHALVKCYGAHQIL</sequence>
<evidence type="ECO:0000313" key="2">
    <source>
        <dbReference type="Proteomes" id="UP000789901"/>
    </source>
</evidence>
<protein>
    <submittedName>
        <fullName evidence="1">42930_t:CDS:1</fullName>
    </submittedName>
</protein>
<organism evidence="1 2">
    <name type="scientific">Gigaspora margarita</name>
    <dbReference type="NCBI Taxonomy" id="4874"/>
    <lineage>
        <taxon>Eukaryota</taxon>
        <taxon>Fungi</taxon>
        <taxon>Fungi incertae sedis</taxon>
        <taxon>Mucoromycota</taxon>
        <taxon>Glomeromycotina</taxon>
        <taxon>Glomeromycetes</taxon>
        <taxon>Diversisporales</taxon>
        <taxon>Gigasporaceae</taxon>
        <taxon>Gigaspora</taxon>
    </lineage>
</organism>